<feature type="compositionally biased region" description="Polar residues" evidence="1">
    <location>
        <begin position="74"/>
        <end position="87"/>
    </location>
</feature>
<name>A0A448WBX6_9PLAT</name>
<dbReference type="AlphaFoldDB" id="A0A448WBX6"/>
<feature type="region of interest" description="Disordered" evidence="1">
    <location>
        <begin position="46"/>
        <end position="87"/>
    </location>
</feature>
<accession>A0A448WBX6</accession>
<evidence type="ECO:0000313" key="3">
    <source>
        <dbReference type="Proteomes" id="UP000784294"/>
    </source>
</evidence>
<dbReference type="OrthoDB" id="295656at2759"/>
<dbReference type="InterPro" id="IPR036388">
    <property type="entry name" value="WH-like_DNA-bd_sf"/>
</dbReference>
<dbReference type="EMBL" id="CAAALY010002855">
    <property type="protein sequence ID" value="VEL07968.1"/>
    <property type="molecule type" value="Genomic_DNA"/>
</dbReference>
<gene>
    <name evidence="2" type="ORF">PXEA_LOCUS1408</name>
</gene>
<sequence length="173" mass="19122">MLSPLFFRYMGRLISKSRLRSLTPLLSKYYPQLLLTQTYIESGVTASETGQQRHPNDQVLISPDRITDGRDEASSSGKSTRLSATESTMSIDGDASAFEGQASSGSALGRSILERAAVEHNMLAASLIYNNISLHNLGGLLEISSEEVNVYLNYLSALHYIQQDFFTLFAYED</sequence>
<protein>
    <submittedName>
        <fullName evidence="2">Uncharacterized protein</fullName>
    </submittedName>
</protein>
<proteinExistence type="predicted"/>
<evidence type="ECO:0000313" key="2">
    <source>
        <dbReference type="EMBL" id="VEL07968.1"/>
    </source>
</evidence>
<dbReference type="Gene3D" id="1.10.10.10">
    <property type="entry name" value="Winged helix-like DNA-binding domain superfamily/Winged helix DNA-binding domain"/>
    <property type="match status" value="1"/>
</dbReference>
<reference evidence="2" key="1">
    <citation type="submission" date="2018-11" db="EMBL/GenBank/DDBJ databases">
        <authorList>
            <consortium name="Pathogen Informatics"/>
        </authorList>
    </citation>
    <scope>NUCLEOTIDE SEQUENCE</scope>
</reference>
<comment type="caution">
    <text evidence="2">The sequence shown here is derived from an EMBL/GenBank/DDBJ whole genome shotgun (WGS) entry which is preliminary data.</text>
</comment>
<organism evidence="2 3">
    <name type="scientific">Protopolystoma xenopodis</name>
    <dbReference type="NCBI Taxonomy" id="117903"/>
    <lineage>
        <taxon>Eukaryota</taxon>
        <taxon>Metazoa</taxon>
        <taxon>Spiralia</taxon>
        <taxon>Lophotrochozoa</taxon>
        <taxon>Platyhelminthes</taxon>
        <taxon>Monogenea</taxon>
        <taxon>Polyopisthocotylea</taxon>
        <taxon>Polystomatidea</taxon>
        <taxon>Polystomatidae</taxon>
        <taxon>Protopolystoma</taxon>
    </lineage>
</organism>
<dbReference type="Proteomes" id="UP000784294">
    <property type="component" value="Unassembled WGS sequence"/>
</dbReference>
<evidence type="ECO:0000256" key="1">
    <source>
        <dbReference type="SAM" id="MobiDB-lite"/>
    </source>
</evidence>
<keyword evidence="3" id="KW-1185">Reference proteome</keyword>